<organism evidence="2 3">
    <name type="scientific">Hibiscus sabdariffa</name>
    <name type="common">roselle</name>
    <dbReference type="NCBI Taxonomy" id="183260"/>
    <lineage>
        <taxon>Eukaryota</taxon>
        <taxon>Viridiplantae</taxon>
        <taxon>Streptophyta</taxon>
        <taxon>Embryophyta</taxon>
        <taxon>Tracheophyta</taxon>
        <taxon>Spermatophyta</taxon>
        <taxon>Magnoliopsida</taxon>
        <taxon>eudicotyledons</taxon>
        <taxon>Gunneridae</taxon>
        <taxon>Pentapetalae</taxon>
        <taxon>rosids</taxon>
        <taxon>malvids</taxon>
        <taxon>Malvales</taxon>
        <taxon>Malvaceae</taxon>
        <taxon>Malvoideae</taxon>
        <taxon>Hibiscus</taxon>
    </lineage>
</organism>
<comment type="caution">
    <text evidence="2">The sequence shown here is derived from an EMBL/GenBank/DDBJ whole genome shotgun (WGS) entry which is preliminary data.</text>
</comment>
<dbReference type="Proteomes" id="UP001472677">
    <property type="component" value="Unassembled WGS sequence"/>
</dbReference>
<accession>A0ABR2D7W2</accession>
<evidence type="ECO:0000259" key="1">
    <source>
        <dbReference type="Pfam" id="PF13456"/>
    </source>
</evidence>
<dbReference type="Pfam" id="PF13456">
    <property type="entry name" value="RVT_3"/>
    <property type="match status" value="1"/>
</dbReference>
<dbReference type="PANTHER" id="PTHR47723:SF19">
    <property type="entry name" value="POLYNUCLEOTIDYL TRANSFERASE, RIBONUCLEASE H-LIKE SUPERFAMILY PROTEIN"/>
    <property type="match status" value="1"/>
</dbReference>
<dbReference type="PANTHER" id="PTHR47723">
    <property type="entry name" value="OS05G0353850 PROTEIN"/>
    <property type="match status" value="1"/>
</dbReference>
<proteinExistence type="predicted"/>
<keyword evidence="3" id="KW-1185">Reference proteome</keyword>
<dbReference type="InterPro" id="IPR053151">
    <property type="entry name" value="RNase_H-like"/>
</dbReference>
<dbReference type="EMBL" id="JBBPBM010000035">
    <property type="protein sequence ID" value="KAK8530830.1"/>
    <property type="molecule type" value="Genomic_DNA"/>
</dbReference>
<name>A0ABR2D7W2_9ROSI</name>
<feature type="domain" description="RNase H type-1" evidence="1">
    <location>
        <begin position="70"/>
        <end position="119"/>
    </location>
</feature>
<reference evidence="2 3" key="1">
    <citation type="journal article" date="2024" name="G3 (Bethesda)">
        <title>Genome assembly of Hibiscus sabdariffa L. provides insights into metabolisms of medicinal natural products.</title>
        <authorList>
            <person name="Kim T."/>
        </authorList>
    </citation>
    <scope>NUCLEOTIDE SEQUENCE [LARGE SCALE GENOMIC DNA]</scope>
    <source>
        <strain evidence="2">TK-2024</strain>
        <tissue evidence="2">Old leaves</tissue>
    </source>
</reference>
<dbReference type="InterPro" id="IPR012337">
    <property type="entry name" value="RNaseH-like_sf"/>
</dbReference>
<dbReference type="CDD" id="cd06222">
    <property type="entry name" value="RNase_H_like"/>
    <property type="match status" value="1"/>
</dbReference>
<dbReference type="SUPFAM" id="SSF53098">
    <property type="entry name" value="Ribonuclease H-like"/>
    <property type="match status" value="1"/>
</dbReference>
<sequence length="188" mass="20878">MTSVVIEIYLQTLHVWNEATRLRRFSIISRSLAWAKHYSDNAMLGAKSAPLPQLETLARDVPELGWACLNVDGAVSVPLNAGKIGGLIRSKDGDWVVGFVKAIGHSDVLQAELWALFEAGSSVLSLVRAIYRLRQENWATRVIWISRDDNRCDDALAKLANPSDFSLNVYTSPPLELDLLSCKDKSRV</sequence>
<evidence type="ECO:0000313" key="3">
    <source>
        <dbReference type="Proteomes" id="UP001472677"/>
    </source>
</evidence>
<protein>
    <recommendedName>
        <fullName evidence="1">RNase H type-1 domain-containing protein</fullName>
    </recommendedName>
</protein>
<evidence type="ECO:0000313" key="2">
    <source>
        <dbReference type="EMBL" id="KAK8530830.1"/>
    </source>
</evidence>
<dbReference type="InterPro" id="IPR002156">
    <property type="entry name" value="RNaseH_domain"/>
</dbReference>
<gene>
    <name evidence="2" type="ORF">V6N12_013330</name>
</gene>
<dbReference type="InterPro" id="IPR044730">
    <property type="entry name" value="RNase_H-like_dom_plant"/>
</dbReference>